<reference evidence="1" key="2">
    <citation type="submission" date="2020-09" db="EMBL/GenBank/DDBJ databases">
        <authorList>
            <person name="Sun Q."/>
            <person name="Sedlacek I."/>
        </authorList>
    </citation>
    <scope>NUCLEOTIDE SEQUENCE</scope>
    <source>
        <strain evidence="1">CCM 7897</strain>
    </source>
</reference>
<dbReference type="Proteomes" id="UP000606044">
    <property type="component" value="Unassembled WGS sequence"/>
</dbReference>
<comment type="caution">
    <text evidence="1">The sequence shown here is derived from an EMBL/GenBank/DDBJ whole genome shotgun (WGS) entry which is preliminary data.</text>
</comment>
<dbReference type="AlphaFoldDB" id="A0A917BKX8"/>
<organism evidence="1 2">
    <name type="scientific">Azorhizobium oxalatiphilum</name>
    <dbReference type="NCBI Taxonomy" id="980631"/>
    <lineage>
        <taxon>Bacteria</taxon>
        <taxon>Pseudomonadati</taxon>
        <taxon>Pseudomonadota</taxon>
        <taxon>Alphaproteobacteria</taxon>
        <taxon>Hyphomicrobiales</taxon>
        <taxon>Xanthobacteraceae</taxon>
        <taxon>Azorhizobium</taxon>
    </lineage>
</organism>
<keyword evidence="2" id="KW-1185">Reference proteome</keyword>
<name>A0A917BKX8_9HYPH</name>
<gene>
    <name evidence="1" type="ORF">GCM10007301_02210</name>
</gene>
<protein>
    <submittedName>
        <fullName evidence="1">Uncharacterized protein</fullName>
    </submittedName>
</protein>
<evidence type="ECO:0000313" key="1">
    <source>
        <dbReference type="EMBL" id="GGF46253.1"/>
    </source>
</evidence>
<reference evidence="1" key="1">
    <citation type="journal article" date="2014" name="Int. J. Syst. Evol. Microbiol.">
        <title>Complete genome sequence of Corynebacterium casei LMG S-19264T (=DSM 44701T), isolated from a smear-ripened cheese.</title>
        <authorList>
            <consortium name="US DOE Joint Genome Institute (JGI-PGF)"/>
            <person name="Walter F."/>
            <person name="Albersmeier A."/>
            <person name="Kalinowski J."/>
            <person name="Ruckert C."/>
        </authorList>
    </citation>
    <scope>NUCLEOTIDE SEQUENCE</scope>
    <source>
        <strain evidence="1">CCM 7897</strain>
    </source>
</reference>
<sequence length="62" mass="7170">MPKLSDLEVVMLDDTQKAEFSGYAGFGFYLVDREHNVYAGPFRSRAAANYHLDELWEQRRTG</sequence>
<evidence type="ECO:0000313" key="2">
    <source>
        <dbReference type="Proteomes" id="UP000606044"/>
    </source>
</evidence>
<accession>A0A917BKX8</accession>
<proteinExistence type="predicted"/>
<dbReference type="EMBL" id="BMCT01000001">
    <property type="protein sequence ID" value="GGF46253.1"/>
    <property type="molecule type" value="Genomic_DNA"/>
</dbReference>